<evidence type="ECO:0000313" key="4">
    <source>
        <dbReference type="EMBL" id="TDY62681.1"/>
    </source>
</evidence>
<comment type="caution">
    <text evidence="2">The sequence shown here is derived from an EMBL/GenBank/DDBJ whole genome shotgun (WGS) entry which is preliminary data.</text>
</comment>
<evidence type="ECO:0000256" key="1">
    <source>
        <dbReference type="SAM" id="Phobius"/>
    </source>
</evidence>
<feature type="transmembrane region" description="Helical" evidence="1">
    <location>
        <begin position="95"/>
        <end position="116"/>
    </location>
</feature>
<dbReference type="OrthoDB" id="1139350at2"/>
<evidence type="ECO:0000313" key="6">
    <source>
        <dbReference type="Proteomes" id="UP000029644"/>
    </source>
</evidence>
<evidence type="ECO:0000313" key="3">
    <source>
        <dbReference type="EMBL" id="GAL79695.1"/>
    </source>
</evidence>
<dbReference type="STRING" id="221126.SAMN04489722_10497"/>
<protein>
    <submittedName>
        <fullName evidence="2">Uncharacterized protein</fullName>
    </submittedName>
</protein>
<reference evidence="4 7" key="2">
    <citation type="submission" date="2019-03" db="EMBL/GenBank/DDBJ databases">
        <title>Genomic Encyclopedia of Type Strains, Phase III (KMG-III): the genomes of soil and plant-associated and newly described type strains.</title>
        <authorList>
            <person name="Whitman W."/>
        </authorList>
    </citation>
    <scope>NUCLEOTIDE SEQUENCE [LARGE SCALE GENOMIC DNA]</scope>
    <source>
        <strain evidence="4 7">CECT 8301</strain>
    </source>
</reference>
<dbReference type="EMBL" id="BBNQ01000008">
    <property type="protein sequence ID" value="GAL62819.1"/>
    <property type="molecule type" value="Genomic_DNA"/>
</dbReference>
<dbReference type="Proteomes" id="UP000029644">
    <property type="component" value="Unassembled WGS sequence"/>
</dbReference>
<organism evidence="2 6">
    <name type="scientific">Algibacter lectus</name>
    <dbReference type="NCBI Taxonomy" id="221126"/>
    <lineage>
        <taxon>Bacteria</taxon>
        <taxon>Pseudomonadati</taxon>
        <taxon>Bacteroidota</taxon>
        <taxon>Flavobacteriia</taxon>
        <taxon>Flavobacteriales</taxon>
        <taxon>Flavobacteriaceae</taxon>
        <taxon>Algibacter</taxon>
    </lineage>
</organism>
<accession>A0A090VHI5</accession>
<accession>A0A4V3HGU1</accession>
<evidence type="ECO:0000313" key="2">
    <source>
        <dbReference type="EMBL" id="GAL62819.1"/>
    </source>
</evidence>
<evidence type="ECO:0000313" key="7">
    <source>
        <dbReference type="Proteomes" id="UP000294824"/>
    </source>
</evidence>
<proteinExistence type="predicted"/>
<dbReference type="EMBL" id="SORL01000008">
    <property type="protein sequence ID" value="TDY62681.1"/>
    <property type="molecule type" value="Genomic_DNA"/>
</dbReference>
<sequence>MTKQDKLITVKEVVLKNYCPECYNNDGMQLTFKQRFIETTFYKRITDDIKHVLICKTCDSIIYPVQWDEDIERVFEYQKRAFIPKKTSRQFKKPAYLIFALLGVAIVAVIVTLLIYNKIINLP</sequence>
<keyword evidence="1" id="KW-0812">Transmembrane</keyword>
<keyword evidence="7" id="KW-1185">Reference proteome</keyword>
<evidence type="ECO:0000313" key="5">
    <source>
        <dbReference type="Proteomes" id="UP000029643"/>
    </source>
</evidence>
<gene>
    <name evidence="4" type="ORF">DFQ06_2530</name>
    <name evidence="3" type="ORF">JCM19274_3107</name>
    <name evidence="2" type="ORF">JCM19300_3387</name>
</gene>
<keyword evidence="1" id="KW-0472">Membrane</keyword>
<dbReference type="EMBL" id="BBNU01000007">
    <property type="protein sequence ID" value="GAL79695.1"/>
    <property type="molecule type" value="Genomic_DNA"/>
</dbReference>
<dbReference type="Proteomes" id="UP000029643">
    <property type="component" value="Unassembled WGS sequence"/>
</dbReference>
<keyword evidence="1" id="KW-1133">Transmembrane helix</keyword>
<dbReference type="AlphaFoldDB" id="A0A090VHI5"/>
<dbReference type="Proteomes" id="UP000294824">
    <property type="component" value="Unassembled WGS sequence"/>
</dbReference>
<reference evidence="5 6" key="1">
    <citation type="journal article" date="2014" name="Genome Announc.">
        <title>Draft Genome Sequences of Marine Flavobacterium Algibacter lectus Strains SS8 and NR4.</title>
        <authorList>
            <person name="Takatani N."/>
            <person name="Nakanishi M."/>
            <person name="Meirelles P."/>
            <person name="Mino S."/>
            <person name="Suda W."/>
            <person name="Oshima K."/>
            <person name="Hattori M."/>
            <person name="Ohkuma M."/>
            <person name="Hosokawa M."/>
            <person name="Miyashita K."/>
            <person name="Thompson F.L."/>
            <person name="Niwa A."/>
            <person name="Sawabe T."/>
            <person name="Sawabe T."/>
        </authorList>
    </citation>
    <scope>NUCLEOTIDE SEQUENCE [LARGE SCALE GENOMIC DNA]</scope>
    <source>
        <strain evidence="3">JCM 19274</strain>
        <strain evidence="2 6">JCM 19300</strain>
        <strain evidence="5">JCM19274</strain>
    </source>
</reference>
<name>A0A090VHI5_9FLAO</name>
<dbReference type="RefSeq" id="WP_042497664.1">
    <property type="nucleotide sequence ID" value="NZ_BBNQ01000008.1"/>
</dbReference>